<evidence type="ECO:0000313" key="6">
    <source>
        <dbReference type="Proteomes" id="UP000243650"/>
    </source>
</evidence>
<evidence type="ECO:0000256" key="1">
    <source>
        <dbReference type="ARBA" id="ARBA00023125"/>
    </source>
</evidence>
<dbReference type="Pfam" id="PF00436">
    <property type="entry name" value="SSB"/>
    <property type="match status" value="1"/>
</dbReference>
<evidence type="ECO:0000313" key="5">
    <source>
        <dbReference type="EMBL" id="PRO65618.1"/>
    </source>
</evidence>
<dbReference type="PANTHER" id="PTHR10302:SF27">
    <property type="entry name" value="SINGLE-STRANDED DNA-BINDING PROTEIN"/>
    <property type="match status" value="1"/>
</dbReference>
<sequence>MFNQFLFIGRVAKTPQLVTTQNGAALTRFTLAVRRSFRNARGNYDTDFVQIACWNKLADRVADYCGTGSMVSVKGRVQMRELHITDDKQMMIPDIVADTVTFLKLNRNSSDVPEEAEAALQAAEAQASESRPEDSRPPEEEGAAR</sequence>
<name>A0A2P6MH71_ALKUR</name>
<dbReference type="AlphaFoldDB" id="A0A2P6MH71"/>
<keyword evidence="6" id="KW-1185">Reference proteome</keyword>
<dbReference type="GO" id="GO:0006260">
    <property type="term" value="P:DNA replication"/>
    <property type="evidence" value="ECO:0007669"/>
    <property type="project" value="InterPro"/>
</dbReference>
<dbReference type="SUPFAM" id="SSF50249">
    <property type="entry name" value="Nucleic acid-binding proteins"/>
    <property type="match status" value="1"/>
</dbReference>
<dbReference type="CDD" id="cd04496">
    <property type="entry name" value="SSB_OBF"/>
    <property type="match status" value="1"/>
</dbReference>
<proteinExistence type="predicted"/>
<evidence type="ECO:0000256" key="2">
    <source>
        <dbReference type="PIRNR" id="PIRNR002070"/>
    </source>
</evidence>
<comment type="caution">
    <text evidence="5">The sequence shown here is derived from an EMBL/GenBank/DDBJ whole genome shotgun (WGS) entry which is preliminary data.</text>
</comment>
<dbReference type="InterPro" id="IPR000424">
    <property type="entry name" value="Primosome_PriB/ssb"/>
</dbReference>
<dbReference type="NCBIfam" id="TIGR00621">
    <property type="entry name" value="ssb"/>
    <property type="match status" value="1"/>
</dbReference>
<dbReference type="InterPro" id="IPR012340">
    <property type="entry name" value="NA-bd_OB-fold"/>
</dbReference>
<dbReference type="OrthoDB" id="9809878at2"/>
<gene>
    <name evidence="5" type="ORF">C6I21_08835</name>
</gene>
<feature type="region of interest" description="Disordered" evidence="4">
    <location>
        <begin position="113"/>
        <end position="145"/>
    </location>
</feature>
<dbReference type="PANTHER" id="PTHR10302">
    <property type="entry name" value="SINGLE-STRANDED DNA-BINDING PROTEIN"/>
    <property type="match status" value="1"/>
</dbReference>
<accession>A0A2P6MH71</accession>
<dbReference type="GO" id="GO:0009295">
    <property type="term" value="C:nucleoid"/>
    <property type="evidence" value="ECO:0007669"/>
    <property type="project" value="TreeGrafter"/>
</dbReference>
<organism evidence="5 6">
    <name type="scientific">Alkalicoccus urumqiensis</name>
    <name type="common">Bacillus urumqiensis</name>
    <dbReference type="NCBI Taxonomy" id="1548213"/>
    <lineage>
        <taxon>Bacteria</taxon>
        <taxon>Bacillati</taxon>
        <taxon>Bacillota</taxon>
        <taxon>Bacilli</taxon>
        <taxon>Bacillales</taxon>
        <taxon>Bacillaceae</taxon>
        <taxon>Alkalicoccus</taxon>
    </lineage>
</organism>
<feature type="compositionally biased region" description="Low complexity" evidence="4">
    <location>
        <begin position="118"/>
        <end position="129"/>
    </location>
</feature>
<dbReference type="GO" id="GO:0003697">
    <property type="term" value="F:single-stranded DNA binding"/>
    <property type="evidence" value="ECO:0007669"/>
    <property type="project" value="InterPro"/>
</dbReference>
<dbReference type="RefSeq" id="WP_105959087.1">
    <property type="nucleotide sequence ID" value="NZ_PVNS01000007.1"/>
</dbReference>
<evidence type="ECO:0000256" key="4">
    <source>
        <dbReference type="SAM" id="MobiDB-lite"/>
    </source>
</evidence>
<dbReference type="Proteomes" id="UP000243650">
    <property type="component" value="Unassembled WGS sequence"/>
</dbReference>
<dbReference type="PIRSF" id="PIRSF002070">
    <property type="entry name" value="SSB"/>
    <property type="match status" value="1"/>
</dbReference>
<dbReference type="InterPro" id="IPR011344">
    <property type="entry name" value="ssDNA-bd"/>
</dbReference>
<dbReference type="PROSITE" id="PS50935">
    <property type="entry name" value="SSB"/>
    <property type="match status" value="1"/>
</dbReference>
<dbReference type="Gene3D" id="2.40.50.140">
    <property type="entry name" value="Nucleic acid-binding proteins"/>
    <property type="match status" value="1"/>
</dbReference>
<keyword evidence="1 2" id="KW-0238">DNA-binding</keyword>
<evidence type="ECO:0000256" key="3">
    <source>
        <dbReference type="RuleBase" id="RU000524"/>
    </source>
</evidence>
<feature type="compositionally biased region" description="Basic and acidic residues" evidence="4">
    <location>
        <begin position="130"/>
        <end position="145"/>
    </location>
</feature>
<reference evidence="5 6" key="1">
    <citation type="submission" date="2018-03" db="EMBL/GenBank/DDBJ databases">
        <title>Bacillus urumqiensis sp. nov., a moderately haloalkaliphilic bacterium isolated from a salt lake.</title>
        <authorList>
            <person name="Zhao B."/>
            <person name="Liao Z."/>
        </authorList>
    </citation>
    <scope>NUCLEOTIDE SEQUENCE [LARGE SCALE GENOMIC DNA]</scope>
    <source>
        <strain evidence="5 6">BZ-SZ-XJ18</strain>
    </source>
</reference>
<protein>
    <recommendedName>
        <fullName evidence="2 3">Single-stranded DNA-binding protein</fullName>
    </recommendedName>
</protein>
<dbReference type="EMBL" id="PVNS01000007">
    <property type="protein sequence ID" value="PRO65618.1"/>
    <property type="molecule type" value="Genomic_DNA"/>
</dbReference>